<feature type="domain" description="Ammonium transporter AmtB-like" evidence="7">
    <location>
        <begin position="78"/>
        <end position="459"/>
    </location>
</feature>
<feature type="transmembrane region" description="Helical" evidence="6">
    <location>
        <begin position="368"/>
        <end position="385"/>
    </location>
</feature>
<name>A0ABR1DUQ3_NECAM</name>
<keyword evidence="5 6" id="KW-0472">Membrane</keyword>
<protein>
    <recommendedName>
        <fullName evidence="7">Ammonium transporter AmtB-like domain-containing protein</fullName>
    </recommendedName>
</protein>
<dbReference type="PANTHER" id="PTHR11730">
    <property type="entry name" value="AMMONIUM TRANSPORTER"/>
    <property type="match status" value="1"/>
</dbReference>
<comment type="caution">
    <text evidence="8">The sequence shown here is derived from an EMBL/GenBank/DDBJ whole genome shotgun (WGS) entry which is preliminary data.</text>
</comment>
<comment type="similarity">
    <text evidence="2">Belongs to the ammonium transporter (TC 2.A.49) family. Rh subfamily.</text>
</comment>
<dbReference type="InterPro" id="IPR002229">
    <property type="entry name" value="RhesusRHD"/>
</dbReference>
<keyword evidence="4 6" id="KW-1133">Transmembrane helix</keyword>
<accession>A0ABR1DUQ3</accession>
<evidence type="ECO:0000256" key="1">
    <source>
        <dbReference type="ARBA" id="ARBA00004141"/>
    </source>
</evidence>
<feature type="transmembrane region" description="Helical" evidence="6">
    <location>
        <begin position="328"/>
        <end position="347"/>
    </location>
</feature>
<sequence>MFFNCKKQHITASITISILFDYPRKFAKMPTRMPATESVWHRRQFSLFALFFQMIFLVLFSLFCRYIDPLDDSKRIYSGTDYPLFQDVHLMIFVGFGFLMAFLKRYGFSAVSVNLLLSAFVIQWAMLLRGFLSKQFHDTGTFTLGVPEMMSADASCAVVLITMGVLLGRLTPVQFLLLAFFETSISVLVDHIVVNILHVNDGGRSLVVHAFGAYFGLAAALVGKKKNVMEMDEQGSIHHSDLFSMIGTLLLWVFFPSFNAAVQEPEDARHRAIMNTYLAMASGTVTTFIVSSFVDNLGRFNMIHIQSSTLSGGVAIGSAANAVLYPSHAVAVGICASFISVIGHAWLSPKLEKRFKLFDTCGVHNLHGIPGILAGIFSIIFALGYEPESYGKTLYHIYPYFEGGPMKGDRNRETQALYQLAGMGTALVMAIFGGLLTGLILQIRILNQIDDPDTAHHDINYYAQSEFNFLSKYQRAREQEMLERERLHEIY</sequence>
<feature type="transmembrane region" description="Helical" evidence="6">
    <location>
        <begin position="206"/>
        <end position="222"/>
    </location>
</feature>
<keyword evidence="3 6" id="KW-0812">Transmembrane</keyword>
<evidence type="ECO:0000256" key="3">
    <source>
        <dbReference type="ARBA" id="ARBA00022692"/>
    </source>
</evidence>
<evidence type="ECO:0000259" key="7">
    <source>
        <dbReference type="Pfam" id="PF00909"/>
    </source>
</evidence>
<dbReference type="Pfam" id="PF00909">
    <property type="entry name" value="Ammonium_transp"/>
    <property type="match status" value="1"/>
</dbReference>
<keyword evidence="9" id="KW-1185">Reference proteome</keyword>
<dbReference type="PRINTS" id="PR00342">
    <property type="entry name" value="RHESUSRHD"/>
</dbReference>
<dbReference type="EMBL" id="JAVFWL010000005">
    <property type="protein sequence ID" value="KAK6754174.1"/>
    <property type="molecule type" value="Genomic_DNA"/>
</dbReference>
<dbReference type="InterPro" id="IPR029020">
    <property type="entry name" value="Ammonium/urea_transptr"/>
</dbReference>
<dbReference type="PANTHER" id="PTHR11730:SF114">
    <property type="entry name" value="AMMONIUM TRANSPORTER AMTB-LIKE DOMAIN-CONTAINING PROTEIN"/>
    <property type="match status" value="1"/>
</dbReference>
<evidence type="ECO:0000256" key="6">
    <source>
        <dbReference type="SAM" id="Phobius"/>
    </source>
</evidence>
<feature type="transmembrane region" description="Helical" evidence="6">
    <location>
        <begin position="109"/>
        <end position="128"/>
    </location>
</feature>
<gene>
    <name evidence="8" type="primary">Necator_chrV.g18068</name>
    <name evidence="8" type="ORF">RB195_013277</name>
</gene>
<organism evidence="8 9">
    <name type="scientific">Necator americanus</name>
    <name type="common">Human hookworm</name>
    <dbReference type="NCBI Taxonomy" id="51031"/>
    <lineage>
        <taxon>Eukaryota</taxon>
        <taxon>Metazoa</taxon>
        <taxon>Ecdysozoa</taxon>
        <taxon>Nematoda</taxon>
        <taxon>Chromadorea</taxon>
        <taxon>Rhabditida</taxon>
        <taxon>Rhabditina</taxon>
        <taxon>Rhabditomorpha</taxon>
        <taxon>Strongyloidea</taxon>
        <taxon>Ancylostomatidae</taxon>
        <taxon>Bunostominae</taxon>
        <taxon>Necator</taxon>
    </lineage>
</organism>
<dbReference type="SUPFAM" id="SSF111352">
    <property type="entry name" value="Ammonium transporter"/>
    <property type="match status" value="1"/>
</dbReference>
<feature type="transmembrane region" description="Helical" evidence="6">
    <location>
        <begin position="416"/>
        <end position="441"/>
    </location>
</feature>
<evidence type="ECO:0000313" key="8">
    <source>
        <dbReference type="EMBL" id="KAK6754174.1"/>
    </source>
</evidence>
<proteinExistence type="inferred from homology"/>
<feature type="transmembrane region" description="Helical" evidence="6">
    <location>
        <begin position="84"/>
        <end position="103"/>
    </location>
</feature>
<dbReference type="InterPro" id="IPR024041">
    <property type="entry name" value="NH4_transpt_AmtB-like_dom"/>
</dbReference>
<evidence type="ECO:0000256" key="2">
    <source>
        <dbReference type="ARBA" id="ARBA00011036"/>
    </source>
</evidence>
<evidence type="ECO:0000256" key="5">
    <source>
        <dbReference type="ARBA" id="ARBA00023136"/>
    </source>
</evidence>
<evidence type="ECO:0000256" key="4">
    <source>
        <dbReference type="ARBA" id="ARBA00022989"/>
    </source>
</evidence>
<dbReference type="Gene3D" id="1.10.3430.10">
    <property type="entry name" value="Ammonium transporter AmtB like domains"/>
    <property type="match status" value="1"/>
</dbReference>
<reference evidence="8 9" key="1">
    <citation type="submission" date="2023-08" db="EMBL/GenBank/DDBJ databases">
        <title>A Necator americanus chromosomal reference genome.</title>
        <authorList>
            <person name="Ilik V."/>
            <person name="Petrzelkova K.J."/>
            <person name="Pardy F."/>
            <person name="Fuh T."/>
            <person name="Niatou-Singa F.S."/>
            <person name="Gouil Q."/>
            <person name="Baker L."/>
            <person name="Ritchie M.E."/>
            <person name="Jex A.R."/>
            <person name="Gazzola D."/>
            <person name="Li H."/>
            <person name="Toshio Fujiwara R."/>
            <person name="Zhan B."/>
            <person name="Aroian R.V."/>
            <person name="Pafco B."/>
            <person name="Schwarz E.M."/>
        </authorList>
    </citation>
    <scope>NUCLEOTIDE SEQUENCE [LARGE SCALE GENOMIC DNA]</scope>
    <source>
        <strain evidence="8 9">Aroian</strain>
        <tissue evidence="8">Whole animal</tissue>
    </source>
</reference>
<evidence type="ECO:0000313" key="9">
    <source>
        <dbReference type="Proteomes" id="UP001303046"/>
    </source>
</evidence>
<feature type="transmembrane region" description="Helical" evidence="6">
    <location>
        <begin position="45"/>
        <end position="63"/>
    </location>
</feature>
<comment type="subcellular location">
    <subcellularLocation>
        <location evidence="1">Membrane</location>
        <topology evidence="1">Multi-pass membrane protein</topology>
    </subcellularLocation>
</comment>
<feature type="transmembrane region" description="Helical" evidence="6">
    <location>
        <begin position="274"/>
        <end position="294"/>
    </location>
</feature>
<feature type="transmembrane region" description="Helical" evidence="6">
    <location>
        <begin position="242"/>
        <end position="262"/>
    </location>
</feature>
<feature type="transmembrane region" description="Helical" evidence="6">
    <location>
        <begin position="173"/>
        <end position="194"/>
    </location>
</feature>
<dbReference type="Proteomes" id="UP001303046">
    <property type="component" value="Unassembled WGS sequence"/>
</dbReference>